<accession>A0A6A6TAU6</accession>
<keyword evidence="3" id="KW-0732">Signal</keyword>
<reference evidence="4" key="1">
    <citation type="journal article" date="2020" name="Stud. Mycol.">
        <title>101 Dothideomycetes genomes: a test case for predicting lifestyles and emergence of pathogens.</title>
        <authorList>
            <person name="Haridas S."/>
            <person name="Albert R."/>
            <person name="Binder M."/>
            <person name="Bloem J."/>
            <person name="Labutti K."/>
            <person name="Salamov A."/>
            <person name="Andreopoulos B."/>
            <person name="Baker S."/>
            <person name="Barry K."/>
            <person name="Bills G."/>
            <person name="Bluhm B."/>
            <person name="Cannon C."/>
            <person name="Castanera R."/>
            <person name="Culley D."/>
            <person name="Daum C."/>
            <person name="Ezra D."/>
            <person name="Gonzalez J."/>
            <person name="Henrissat B."/>
            <person name="Kuo A."/>
            <person name="Liang C."/>
            <person name="Lipzen A."/>
            <person name="Lutzoni F."/>
            <person name="Magnuson J."/>
            <person name="Mondo S."/>
            <person name="Nolan M."/>
            <person name="Ohm R."/>
            <person name="Pangilinan J."/>
            <person name="Park H.-J."/>
            <person name="Ramirez L."/>
            <person name="Alfaro M."/>
            <person name="Sun H."/>
            <person name="Tritt A."/>
            <person name="Yoshinaga Y."/>
            <person name="Zwiers L.-H."/>
            <person name="Turgeon B."/>
            <person name="Goodwin S."/>
            <person name="Spatafora J."/>
            <person name="Crous P."/>
            <person name="Grigoriev I."/>
        </authorList>
    </citation>
    <scope>NUCLEOTIDE SEQUENCE</scope>
    <source>
        <strain evidence="4">CBS 122681</strain>
    </source>
</reference>
<evidence type="ECO:0000256" key="1">
    <source>
        <dbReference type="SAM" id="MobiDB-lite"/>
    </source>
</evidence>
<evidence type="ECO:0000256" key="3">
    <source>
        <dbReference type="SAM" id="SignalP"/>
    </source>
</evidence>
<keyword evidence="2" id="KW-0472">Membrane</keyword>
<keyword evidence="2" id="KW-0812">Transmembrane</keyword>
<feature type="signal peptide" evidence="3">
    <location>
        <begin position="1"/>
        <end position="23"/>
    </location>
</feature>
<name>A0A6A6TAU6_9PLEO</name>
<dbReference type="EMBL" id="MU004345">
    <property type="protein sequence ID" value="KAF2655714.1"/>
    <property type="molecule type" value="Genomic_DNA"/>
</dbReference>
<keyword evidence="5" id="KW-1185">Reference proteome</keyword>
<dbReference type="AlphaFoldDB" id="A0A6A6TAU6"/>
<evidence type="ECO:0000313" key="5">
    <source>
        <dbReference type="Proteomes" id="UP000799324"/>
    </source>
</evidence>
<keyword evidence="2" id="KW-1133">Transmembrane helix</keyword>
<feature type="transmembrane region" description="Helical" evidence="2">
    <location>
        <begin position="121"/>
        <end position="141"/>
    </location>
</feature>
<feature type="chain" id="PRO_5025444352" evidence="3">
    <location>
        <begin position="24"/>
        <end position="142"/>
    </location>
</feature>
<evidence type="ECO:0000313" key="4">
    <source>
        <dbReference type="EMBL" id="KAF2655714.1"/>
    </source>
</evidence>
<organism evidence="4 5">
    <name type="scientific">Lophiostoma macrostomum CBS 122681</name>
    <dbReference type="NCBI Taxonomy" id="1314788"/>
    <lineage>
        <taxon>Eukaryota</taxon>
        <taxon>Fungi</taxon>
        <taxon>Dikarya</taxon>
        <taxon>Ascomycota</taxon>
        <taxon>Pezizomycotina</taxon>
        <taxon>Dothideomycetes</taxon>
        <taxon>Pleosporomycetidae</taxon>
        <taxon>Pleosporales</taxon>
        <taxon>Lophiostomataceae</taxon>
        <taxon>Lophiostoma</taxon>
    </lineage>
</organism>
<evidence type="ECO:0000256" key="2">
    <source>
        <dbReference type="SAM" id="Phobius"/>
    </source>
</evidence>
<proteinExistence type="predicted"/>
<sequence>MFRFSTLLAWAILFLVGATPSLATTTEGGMTIQTSTVSVHEPVPVSTTSVTVVTTAVTTATVSGVLSVPGGETPITNGTATVTSTVSHNGSASSSAALSTTGKPSQTGAAAPGHFSGHGDAALLAMALSGLSITLGFAWTLL</sequence>
<feature type="region of interest" description="Disordered" evidence="1">
    <location>
        <begin position="91"/>
        <end position="113"/>
    </location>
</feature>
<feature type="compositionally biased region" description="Low complexity" evidence="1">
    <location>
        <begin position="91"/>
        <end position="101"/>
    </location>
</feature>
<protein>
    <submittedName>
        <fullName evidence="4">Uncharacterized protein</fullName>
    </submittedName>
</protein>
<dbReference type="Proteomes" id="UP000799324">
    <property type="component" value="Unassembled WGS sequence"/>
</dbReference>
<gene>
    <name evidence="4" type="ORF">K491DRAFT_778535</name>
</gene>